<comment type="cofactor">
    <cofactor evidence="11 13">
        <name>Zn(2+)</name>
        <dbReference type="ChEBI" id="CHEBI:29105"/>
    </cofactor>
    <text evidence="11 13">Binds 2 Zn(2+) ions per subunit.</text>
</comment>
<dbReference type="Pfam" id="PF01546">
    <property type="entry name" value="Peptidase_M20"/>
    <property type="match status" value="1"/>
</dbReference>
<evidence type="ECO:0000256" key="11">
    <source>
        <dbReference type="HAMAP-Rule" id="MF_00550"/>
    </source>
</evidence>
<keyword evidence="6 11" id="KW-0645">Protease</keyword>
<dbReference type="GO" id="GO:0006508">
    <property type="term" value="P:proteolysis"/>
    <property type="evidence" value="ECO:0007669"/>
    <property type="project" value="UniProtKB-UniRule"/>
</dbReference>
<comment type="similarity">
    <text evidence="3 11">Belongs to the peptidase M20B family.</text>
</comment>
<keyword evidence="7 11" id="KW-0479">Metal-binding</keyword>
<evidence type="ECO:0000256" key="7">
    <source>
        <dbReference type="ARBA" id="ARBA00022723"/>
    </source>
</evidence>
<feature type="domain" description="Peptidase M20 dimerisation" evidence="14">
    <location>
        <begin position="230"/>
        <end position="329"/>
    </location>
</feature>
<evidence type="ECO:0000256" key="2">
    <source>
        <dbReference type="ARBA" id="ARBA00004496"/>
    </source>
</evidence>
<dbReference type="InterPro" id="IPR011650">
    <property type="entry name" value="Peptidase_M20_dimer"/>
</dbReference>
<dbReference type="InterPro" id="IPR001261">
    <property type="entry name" value="ArgE/DapE_CS"/>
</dbReference>
<feature type="binding site" evidence="11 13">
    <location>
        <position position="101"/>
    </location>
    <ligand>
        <name>Zn(2+)</name>
        <dbReference type="ChEBI" id="CHEBI:29105"/>
        <label>1</label>
    </ligand>
</feature>
<dbReference type="NCBIfam" id="NF003976">
    <property type="entry name" value="PRK05469.1"/>
    <property type="match status" value="1"/>
</dbReference>
<dbReference type="SUPFAM" id="SSF53187">
    <property type="entry name" value="Zn-dependent exopeptidases"/>
    <property type="match status" value="1"/>
</dbReference>
<feature type="binding site" evidence="11 13">
    <location>
        <position position="199"/>
    </location>
    <ligand>
        <name>Zn(2+)</name>
        <dbReference type="ChEBI" id="CHEBI:29105"/>
        <label>2</label>
    </ligand>
</feature>
<dbReference type="CDD" id="cd03892">
    <property type="entry name" value="M20_peptT"/>
    <property type="match status" value="1"/>
</dbReference>
<dbReference type="GO" id="GO:0008270">
    <property type="term" value="F:zinc ion binding"/>
    <property type="evidence" value="ECO:0007669"/>
    <property type="project" value="UniProtKB-UniRule"/>
</dbReference>
<evidence type="ECO:0000313" key="16">
    <source>
        <dbReference type="Proteomes" id="UP000014622"/>
    </source>
</evidence>
<dbReference type="PANTHER" id="PTHR42994:SF1">
    <property type="entry name" value="PEPTIDASE T"/>
    <property type="match status" value="1"/>
</dbReference>
<dbReference type="InterPro" id="IPR002933">
    <property type="entry name" value="Peptidase_M20"/>
</dbReference>
<dbReference type="NCBIfam" id="NF009920">
    <property type="entry name" value="PRK13381.1"/>
    <property type="match status" value="1"/>
</dbReference>
<feature type="active site" description="Proton acceptor" evidence="11 12">
    <location>
        <position position="198"/>
    </location>
</feature>
<sequence>MTFSFLKRIQTHFNLIKGENTMYENLLPRFLRYVKTETRSDATSKTTPSTQTQVAFAQELKKELEELGLSDVFYNEDNGFVMGTLPSNVDHEVRSIGFISHMDTADFNAVGVNPQIIENYDGESTIVLDAEERYTLNTKDFPNLKNYEGHTLITTDGSTLLGADDKSGIAEIMTAMEILINNPSIPHGTIKVAFGPDEEIGVGADKFDVEQFNVDFAYTVDGGPLGELQYETFSAAQANITIQGKNVHPGTAKDTMINALQLAIDFHNQLPADEVPEKTEGYEGFFHLMALNGNPEEASMSYIIRDHDREKFEARKAQITHIQEELNQRFDQERIKVDMYDQYYNMKEIIEKDMSIVELAKQAMIELGISPVIEPVRGGTDGSKISYMGIPTPNLFAGGENMHGRFEFVSLQVMEKATDVIVKIAELNTKS</sequence>
<evidence type="ECO:0000256" key="12">
    <source>
        <dbReference type="PIRSR" id="PIRSR037215-1"/>
    </source>
</evidence>
<dbReference type="PROSITE" id="PS00759">
    <property type="entry name" value="ARGE_DAPE_CPG2_2"/>
    <property type="match status" value="1"/>
</dbReference>
<protein>
    <recommendedName>
        <fullName evidence="11">Peptidase T</fullName>
        <ecNumber evidence="11">3.4.11.4</ecNumber>
    </recommendedName>
    <alternativeName>
        <fullName evidence="11">Aminotripeptidase</fullName>
        <shortName evidence="11">Tripeptidase</shortName>
    </alternativeName>
    <alternativeName>
        <fullName evidence="11">Tripeptide aminopeptidase</fullName>
    </alternativeName>
</protein>
<dbReference type="Pfam" id="PF07687">
    <property type="entry name" value="M20_dimer"/>
    <property type="match status" value="1"/>
</dbReference>
<comment type="subcellular location">
    <subcellularLocation>
        <location evidence="2 11">Cytoplasm</location>
    </subcellularLocation>
</comment>
<name>A0AB73A8W0_ENTFC</name>
<evidence type="ECO:0000259" key="14">
    <source>
        <dbReference type="Pfam" id="PF07687"/>
    </source>
</evidence>
<dbReference type="Gene3D" id="3.40.630.10">
    <property type="entry name" value="Zn peptidases"/>
    <property type="match status" value="1"/>
</dbReference>
<evidence type="ECO:0000256" key="13">
    <source>
        <dbReference type="PIRSR" id="PIRSR037215-2"/>
    </source>
</evidence>
<dbReference type="EC" id="3.4.11.4" evidence="11"/>
<evidence type="ECO:0000313" key="15">
    <source>
        <dbReference type="EMBL" id="EPI12135.1"/>
    </source>
</evidence>
<dbReference type="PROSITE" id="PS00758">
    <property type="entry name" value="ARGE_DAPE_CPG2_1"/>
    <property type="match status" value="1"/>
</dbReference>
<dbReference type="GO" id="GO:0043171">
    <property type="term" value="P:peptide catabolic process"/>
    <property type="evidence" value="ECO:0007669"/>
    <property type="project" value="UniProtKB-UniRule"/>
</dbReference>
<evidence type="ECO:0000256" key="5">
    <source>
        <dbReference type="ARBA" id="ARBA00022490"/>
    </source>
</evidence>
<dbReference type="NCBIfam" id="TIGR01882">
    <property type="entry name" value="peptidase-T"/>
    <property type="match status" value="1"/>
</dbReference>
<proteinExistence type="inferred from homology"/>
<feature type="binding site" evidence="11 13">
    <location>
        <position position="403"/>
    </location>
    <ligand>
        <name>Zn(2+)</name>
        <dbReference type="ChEBI" id="CHEBI:29105"/>
        <label>2</label>
    </ligand>
</feature>
<feature type="active site" evidence="11 12">
    <location>
        <position position="103"/>
    </location>
</feature>
<evidence type="ECO:0000256" key="6">
    <source>
        <dbReference type="ARBA" id="ARBA00022670"/>
    </source>
</evidence>
<feature type="binding site" evidence="11 13">
    <location>
        <position position="164"/>
    </location>
    <ligand>
        <name>Zn(2+)</name>
        <dbReference type="ChEBI" id="CHEBI:29105"/>
        <label>2</label>
    </ligand>
</feature>
<feature type="binding site" evidence="11 13">
    <location>
        <position position="164"/>
    </location>
    <ligand>
        <name>Zn(2+)</name>
        <dbReference type="ChEBI" id="CHEBI:29105"/>
        <label>1</label>
    </ligand>
</feature>
<dbReference type="GO" id="GO:0008237">
    <property type="term" value="F:metallopeptidase activity"/>
    <property type="evidence" value="ECO:0007669"/>
    <property type="project" value="UniProtKB-KW"/>
</dbReference>
<dbReference type="PIRSF" id="PIRSF037215">
    <property type="entry name" value="Peptidase_M20B"/>
    <property type="match status" value="1"/>
</dbReference>
<keyword evidence="5 11" id="KW-0963">Cytoplasm</keyword>
<dbReference type="HAMAP" id="MF_00550">
    <property type="entry name" value="Aminopeptidase_M20"/>
    <property type="match status" value="1"/>
</dbReference>
<evidence type="ECO:0000256" key="1">
    <source>
        <dbReference type="ARBA" id="ARBA00000870"/>
    </source>
</evidence>
<evidence type="ECO:0000256" key="4">
    <source>
        <dbReference type="ARBA" id="ARBA00022438"/>
    </source>
</evidence>
<comment type="caution">
    <text evidence="15">The sequence shown here is derived from an EMBL/GenBank/DDBJ whole genome shotgun (WGS) entry which is preliminary data.</text>
</comment>
<dbReference type="Proteomes" id="UP000014622">
    <property type="component" value="Unassembled WGS sequence"/>
</dbReference>
<evidence type="ECO:0000256" key="3">
    <source>
        <dbReference type="ARBA" id="ARBA00009692"/>
    </source>
</evidence>
<dbReference type="PANTHER" id="PTHR42994">
    <property type="entry name" value="PEPTIDASE T"/>
    <property type="match status" value="1"/>
</dbReference>
<evidence type="ECO:0000256" key="10">
    <source>
        <dbReference type="ARBA" id="ARBA00023049"/>
    </source>
</evidence>
<dbReference type="EMBL" id="ATIT01000093">
    <property type="protein sequence ID" value="EPI12135.1"/>
    <property type="molecule type" value="Genomic_DNA"/>
</dbReference>
<keyword evidence="4 11" id="KW-0031">Aminopeptidase</keyword>
<keyword evidence="9 11" id="KW-0862">Zinc</keyword>
<feature type="binding site" evidence="11 13">
    <location>
        <position position="221"/>
    </location>
    <ligand>
        <name>Zn(2+)</name>
        <dbReference type="ChEBI" id="CHEBI:29105"/>
        <label>1</label>
    </ligand>
</feature>
<reference evidence="15 16" key="1">
    <citation type="submission" date="2013-06" db="EMBL/GenBank/DDBJ databases">
        <authorList>
            <person name="Weinstock G."/>
            <person name="Sodergren E."/>
            <person name="Lobos E.A."/>
            <person name="Fulton L."/>
            <person name="Fulton R."/>
            <person name="Courtney L."/>
            <person name="Fronick C."/>
            <person name="O'Laughlin M."/>
            <person name="Godfrey J."/>
            <person name="Wilson R.M."/>
            <person name="Miner T."/>
            <person name="Farmer C."/>
            <person name="Delehaunty K."/>
            <person name="Cordes M."/>
            <person name="Minx P."/>
            <person name="Tomlinson C."/>
            <person name="Chen J."/>
            <person name="Wollam A."/>
            <person name="Pepin K.H."/>
            <person name="Bhonagiri V."/>
            <person name="Zhang X."/>
            <person name="Warren W."/>
            <person name="Mitreva M."/>
            <person name="Mardis E.R."/>
            <person name="Wilson R.K."/>
        </authorList>
    </citation>
    <scope>NUCLEOTIDE SEQUENCE [LARGE SCALE GENOMIC DNA]</scope>
    <source>
        <strain evidence="15 16">SD2A-2</strain>
    </source>
</reference>
<dbReference type="InterPro" id="IPR010161">
    <property type="entry name" value="Peptidase_M20B"/>
</dbReference>
<keyword evidence="8 11" id="KW-0378">Hydrolase</keyword>
<organism evidence="15 16">
    <name type="scientific">Enterococcus faecium SD2A-2</name>
    <dbReference type="NCBI Taxonomy" id="1244154"/>
    <lineage>
        <taxon>Bacteria</taxon>
        <taxon>Bacillati</taxon>
        <taxon>Bacillota</taxon>
        <taxon>Bacilli</taxon>
        <taxon>Lactobacillales</taxon>
        <taxon>Enterococcaceae</taxon>
        <taxon>Enterococcus</taxon>
    </lineage>
</organism>
<dbReference type="AlphaFoldDB" id="A0AB73A8W0"/>
<dbReference type="SUPFAM" id="SSF55031">
    <property type="entry name" value="Bacterial exopeptidase dimerisation domain"/>
    <property type="match status" value="1"/>
</dbReference>
<gene>
    <name evidence="11" type="primary">pepT</name>
    <name evidence="15" type="ORF">D356_01584</name>
</gene>
<comment type="function">
    <text evidence="11">Cleaves the N-terminal amino acid of tripeptides.</text>
</comment>
<evidence type="ECO:0000256" key="8">
    <source>
        <dbReference type="ARBA" id="ARBA00022801"/>
    </source>
</evidence>
<dbReference type="InterPro" id="IPR036264">
    <property type="entry name" value="Bact_exopeptidase_dim_dom"/>
</dbReference>
<dbReference type="GO" id="GO:0045148">
    <property type="term" value="F:tripeptide aminopeptidase activity"/>
    <property type="evidence" value="ECO:0007669"/>
    <property type="project" value="UniProtKB-UniRule"/>
</dbReference>
<evidence type="ECO:0000256" key="9">
    <source>
        <dbReference type="ARBA" id="ARBA00022833"/>
    </source>
</evidence>
<dbReference type="FunFam" id="3.30.70.360:FF:000002">
    <property type="entry name" value="Peptidase T"/>
    <property type="match status" value="1"/>
</dbReference>
<accession>A0AB73A8W0</accession>
<comment type="catalytic activity">
    <reaction evidence="1 11">
        <text>Release of the N-terminal residue from a tripeptide.</text>
        <dbReference type="EC" id="3.4.11.4"/>
    </reaction>
</comment>
<dbReference type="Gene3D" id="3.30.70.360">
    <property type="match status" value="1"/>
</dbReference>
<keyword evidence="10 11" id="KW-0482">Metalloprotease</keyword>
<dbReference type="GO" id="GO:0005829">
    <property type="term" value="C:cytosol"/>
    <property type="evidence" value="ECO:0007669"/>
    <property type="project" value="TreeGrafter"/>
</dbReference>